<protein>
    <recommendedName>
        <fullName evidence="1">Condensation domain-containing protein</fullName>
    </recommendedName>
</protein>
<dbReference type="GO" id="GO:0005829">
    <property type="term" value="C:cytosol"/>
    <property type="evidence" value="ECO:0007669"/>
    <property type="project" value="TreeGrafter"/>
</dbReference>
<dbReference type="GO" id="GO:0043041">
    <property type="term" value="P:amino acid activation for nonribosomal peptide biosynthetic process"/>
    <property type="evidence" value="ECO:0007669"/>
    <property type="project" value="TreeGrafter"/>
</dbReference>
<dbReference type="PANTHER" id="PTHR45527">
    <property type="entry name" value="NONRIBOSOMAL PEPTIDE SYNTHETASE"/>
    <property type="match status" value="1"/>
</dbReference>
<dbReference type="EMBL" id="QJNU01000175">
    <property type="protein sequence ID" value="RYP05239.1"/>
    <property type="molecule type" value="Genomic_DNA"/>
</dbReference>
<dbReference type="AlphaFoldDB" id="A0A4V1XB72"/>
<dbReference type="InterPro" id="IPR023213">
    <property type="entry name" value="CAT-like_dom_sf"/>
</dbReference>
<organism evidence="2 3">
    <name type="scientific">Monosporascus ibericus</name>
    <dbReference type="NCBI Taxonomy" id="155417"/>
    <lineage>
        <taxon>Eukaryota</taxon>
        <taxon>Fungi</taxon>
        <taxon>Dikarya</taxon>
        <taxon>Ascomycota</taxon>
        <taxon>Pezizomycotina</taxon>
        <taxon>Sordariomycetes</taxon>
        <taxon>Xylariomycetidae</taxon>
        <taxon>Xylariales</taxon>
        <taxon>Xylariales incertae sedis</taxon>
        <taxon>Monosporascus</taxon>
    </lineage>
</organism>
<dbReference type="OrthoDB" id="329835at2759"/>
<dbReference type="GO" id="GO:0009239">
    <property type="term" value="P:enterobactin biosynthetic process"/>
    <property type="evidence" value="ECO:0007669"/>
    <property type="project" value="TreeGrafter"/>
</dbReference>
<accession>A0A4V1XB72</accession>
<keyword evidence="3" id="KW-1185">Reference proteome</keyword>
<name>A0A4V1XB72_9PEZI</name>
<feature type="domain" description="Condensation" evidence="1">
    <location>
        <begin position="6"/>
        <end position="349"/>
    </location>
</feature>
<dbReference type="SUPFAM" id="SSF52777">
    <property type="entry name" value="CoA-dependent acyltransferases"/>
    <property type="match status" value="2"/>
</dbReference>
<evidence type="ECO:0000259" key="1">
    <source>
        <dbReference type="Pfam" id="PF00668"/>
    </source>
</evidence>
<dbReference type="Gene3D" id="3.30.559.30">
    <property type="entry name" value="Nonribosomal peptide synthetase, condensation domain"/>
    <property type="match status" value="1"/>
</dbReference>
<proteinExistence type="predicted"/>
<sequence>MPDPAAAEEALKRLETEKYDLAAGEAFKTVDFYWGPDRHLFVIAYHRLAGDGSTTDNLFVELTQLYNGAQLPAPPQYSDFAVRQRSDIRHGRTDADIAYWKSMHATTPTTLPLMPLPQAQPQRPGALAWQQHTGSVRLSAVVAQRIKECARRLKATPMHFYLAAYKTLLALLTGHSDLVIGIADTNRSSIDDISTMGFFANMLPIRMDYNPKDKFAEVLADTKDRMRQAMLHSRVPYSVTLERLGLAGPGSPSARELAHAPLFQAVFDYRQGERADSGKIGGASIVKVMVSRERTPHDVVLEMADEPARDPLLTVKLQSSLYGPQDPHTFLKAYESILATFSMNMALLVEECKLDI</sequence>
<dbReference type="GO" id="GO:0009366">
    <property type="term" value="C:enterobactin synthetase complex"/>
    <property type="evidence" value="ECO:0007669"/>
    <property type="project" value="TreeGrafter"/>
</dbReference>
<dbReference type="GO" id="GO:0047527">
    <property type="term" value="F:2,3-dihydroxybenzoate-serine ligase activity"/>
    <property type="evidence" value="ECO:0007669"/>
    <property type="project" value="TreeGrafter"/>
</dbReference>
<gene>
    <name evidence="2" type="ORF">DL764_003946</name>
</gene>
<comment type="caution">
    <text evidence="2">The sequence shown here is derived from an EMBL/GenBank/DDBJ whole genome shotgun (WGS) entry which is preliminary data.</text>
</comment>
<reference evidence="2 3" key="1">
    <citation type="submission" date="2018-06" db="EMBL/GenBank/DDBJ databases">
        <title>Complete Genomes of Monosporascus.</title>
        <authorList>
            <person name="Robinson A.J."/>
            <person name="Natvig D.O."/>
        </authorList>
    </citation>
    <scope>NUCLEOTIDE SEQUENCE [LARGE SCALE GENOMIC DNA]</scope>
    <source>
        <strain evidence="2 3">CBS 110550</strain>
    </source>
</reference>
<dbReference type="Proteomes" id="UP000293360">
    <property type="component" value="Unassembled WGS sequence"/>
</dbReference>
<dbReference type="GO" id="GO:0031177">
    <property type="term" value="F:phosphopantetheine binding"/>
    <property type="evidence" value="ECO:0007669"/>
    <property type="project" value="TreeGrafter"/>
</dbReference>
<dbReference type="STRING" id="155417.A0A4V1XB72"/>
<dbReference type="Pfam" id="PF00668">
    <property type="entry name" value="Condensation"/>
    <property type="match status" value="1"/>
</dbReference>
<evidence type="ECO:0000313" key="3">
    <source>
        <dbReference type="Proteomes" id="UP000293360"/>
    </source>
</evidence>
<dbReference type="Gene3D" id="3.30.559.10">
    <property type="entry name" value="Chloramphenicol acetyltransferase-like domain"/>
    <property type="match status" value="1"/>
</dbReference>
<evidence type="ECO:0000313" key="2">
    <source>
        <dbReference type="EMBL" id="RYP05239.1"/>
    </source>
</evidence>
<dbReference type="CDD" id="cd19532">
    <property type="entry name" value="C_PKS-NRPS"/>
    <property type="match status" value="1"/>
</dbReference>
<dbReference type="PANTHER" id="PTHR45527:SF1">
    <property type="entry name" value="FATTY ACID SYNTHASE"/>
    <property type="match status" value="1"/>
</dbReference>
<dbReference type="InterPro" id="IPR001242">
    <property type="entry name" value="Condensation_dom"/>
</dbReference>